<name>A0A8R2F9N5_ACYPI</name>
<dbReference type="KEGG" id="api:103309991"/>
<dbReference type="GO" id="GO:0003676">
    <property type="term" value="F:nucleic acid binding"/>
    <property type="evidence" value="ECO:0007669"/>
    <property type="project" value="InterPro"/>
</dbReference>
<keyword evidence="3" id="KW-1185">Reference proteome</keyword>
<dbReference type="Gene3D" id="3.30.420.10">
    <property type="entry name" value="Ribonuclease H-like superfamily/Ribonuclease H"/>
    <property type="match status" value="1"/>
</dbReference>
<proteinExistence type="predicted"/>
<evidence type="ECO:0000259" key="1">
    <source>
        <dbReference type="PROSITE" id="PS50994"/>
    </source>
</evidence>
<dbReference type="AlphaFoldDB" id="A0A8R2F9N5"/>
<evidence type="ECO:0000313" key="2">
    <source>
        <dbReference type="EnsemblMetazoa" id="XP_008185120.1"/>
    </source>
</evidence>
<evidence type="ECO:0000313" key="3">
    <source>
        <dbReference type="Proteomes" id="UP000007819"/>
    </source>
</evidence>
<dbReference type="GO" id="GO:0015074">
    <property type="term" value="P:DNA integration"/>
    <property type="evidence" value="ECO:0007669"/>
    <property type="project" value="InterPro"/>
</dbReference>
<organism evidence="2 3">
    <name type="scientific">Acyrthosiphon pisum</name>
    <name type="common">Pea aphid</name>
    <dbReference type="NCBI Taxonomy" id="7029"/>
    <lineage>
        <taxon>Eukaryota</taxon>
        <taxon>Metazoa</taxon>
        <taxon>Ecdysozoa</taxon>
        <taxon>Arthropoda</taxon>
        <taxon>Hexapoda</taxon>
        <taxon>Insecta</taxon>
        <taxon>Pterygota</taxon>
        <taxon>Neoptera</taxon>
        <taxon>Paraneoptera</taxon>
        <taxon>Hemiptera</taxon>
        <taxon>Sternorrhyncha</taxon>
        <taxon>Aphidomorpha</taxon>
        <taxon>Aphidoidea</taxon>
        <taxon>Aphididae</taxon>
        <taxon>Macrosiphini</taxon>
        <taxon>Acyrthosiphon</taxon>
    </lineage>
</organism>
<dbReference type="InterPro" id="IPR001584">
    <property type="entry name" value="Integrase_cat-core"/>
</dbReference>
<dbReference type="GeneID" id="103309991"/>
<dbReference type="SUPFAM" id="SSF53098">
    <property type="entry name" value="Ribonuclease H-like"/>
    <property type="match status" value="1"/>
</dbReference>
<accession>A0A8R2F9N5</accession>
<dbReference type="InterPro" id="IPR012337">
    <property type="entry name" value="RNaseH-like_sf"/>
</dbReference>
<dbReference type="OrthoDB" id="425619at2759"/>
<feature type="domain" description="Integrase catalytic" evidence="1">
    <location>
        <begin position="5"/>
        <end position="93"/>
    </location>
</feature>
<reference evidence="2" key="2">
    <citation type="submission" date="2022-06" db="UniProtKB">
        <authorList>
            <consortium name="EnsemblMetazoa"/>
        </authorList>
    </citation>
    <scope>IDENTIFICATION</scope>
</reference>
<dbReference type="PROSITE" id="PS50994">
    <property type="entry name" value="INTEGRASE"/>
    <property type="match status" value="1"/>
</dbReference>
<dbReference type="EnsemblMetazoa" id="XM_008186898.1">
    <property type="protein sequence ID" value="XP_008185120.1"/>
    <property type="gene ID" value="LOC103309991"/>
</dbReference>
<dbReference type="InterPro" id="IPR036397">
    <property type="entry name" value="RNaseH_sf"/>
</dbReference>
<sequence length="214" mass="24482">MDLNKMQNEFDKAISLTIDAKRDDNKSFMNNEEYDRRIEVDHLTKFVILKPLKTKRAEEIAYNLMEMYTPFGAPAILHSDNGREFVISVINELHSVWGDVNKWFTENQDIVRGLKFIQFRKNRAFHSGIGRSPYEAMFGCPARLGVASIGLPVDEISSLKSEEDIECILKSNKDEGAEENVPCTSNLEQVTSDQNLLINENKIYLMHVNHLGTI</sequence>
<dbReference type="Proteomes" id="UP000007819">
    <property type="component" value="Chromosome A3"/>
</dbReference>
<reference evidence="3" key="1">
    <citation type="submission" date="2010-06" db="EMBL/GenBank/DDBJ databases">
        <authorList>
            <person name="Jiang H."/>
            <person name="Abraham K."/>
            <person name="Ali S."/>
            <person name="Alsbrooks S.L."/>
            <person name="Anim B.N."/>
            <person name="Anosike U.S."/>
            <person name="Attaway T."/>
            <person name="Bandaranaike D.P."/>
            <person name="Battles P.K."/>
            <person name="Bell S.N."/>
            <person name="Bell A.V."/>
            <person name="Beltran B."/>
            <person name="Bickham C."/>
            <person name="Bustamante Y."/>
            <person name="Caleb T."/>
            <person name="Canada A."/>
            <person name="Cardenas V."/>
            <person name="Carter K."/>
            <person name="Chacko J."/>
            <person name="Chandrabose M.N."/>
            <person name="Chavez D."/>
            <person name="Chavez A."/>
            <person name="Chen L."/>
            <person name="Chu H.-S."/>
            <person name="Claassen K.J."/>
            <person name="Cockrell R."/>
            <person name="Collins M."/>
            <person name="Cooper J.A."/>
            <person name="Cree A."/>
            <person name="Curry S.M."/>
            <person name="Da Y."/>
            <person name="Dao M.D."/>
            <person name="Das B."/>
            <person name="Davila M.-L."/>
            <person name="Davy-Carroll L."/>
            <person name="Denson S."/>
            <person name="Dinh H."/>
            <person name="Ebong V.E."/>
            <person name="Edwards J.R."/>
            <person name="Egan A."/>
            <person name="El-Daye J."/>
            <person name="Escobedo L."/>
            <person name="Fernandez S."/>
            <person name="Fernando P.R."/>
            <person name="Flagg N."/>
            <person name="Forbes L.D."/>
            <person name="Fowler R.G."/>
            <person name="Fu Q."/>
            <person name="Gabisi R.A."/>
            <person name="Ganer J."/>
            <person name="Garbino Pronczuk A."/>
            <person name="Garcia R.M."/>
            <person name="Garner T."/>
            <person name="Garrett T.E."/>
            <person name="Gonzalez D.A."/>
            <person name="Hamid H."/>
            <person name="Hawkins E.S."/>
            <person name="Hirani K."/>
            <person name="Hogues M.E."/>
            <person name="Hollins B."/>
            <person name="Hsiao C.-H."/>
            <person name="Jabil R."/>
            <person name="James M.L."/>
            <person name="Jhangiani S.N."/>
            <person name="Johnson B."/>
            <person name="Johnson Q."/>
            <person name="Joshi V."/>
            <person name="Kalu J.B."/>
            <person name="Kam C."/>
            <person name="Kashfia A."/>
            <person name="Keebler J."/>
            <person name="Kisamo H."/>
            <person name="Kovar C.L."/>
            <person name="Lago L.A."/>
            <person name="Lai C.-Y."/>
            <person name="Laidlaw J."/>
            <person name="Lara F."/>
            <person name="Le T.-K."/>
            <person name="Lee S.L."/>
            <person name="Legall F.H."/>
            <person name="Lemon S.J."/>
            <person name="Lewis L.R."/>
            <person name="Li B."/>
            <person name="Liu Y."/>
            <person name="Liu Y.-S."/>
            <person name="Lopez J."/>
            <person name="Lozado R.J."/>
            <person name="Lu J."/>
            <person name="Madu R.C."/>
            <person name="Maheshwari M."/>
            <person name="Maheshwari R."/>
            <person name="Malloy K."/>
            <person name="Martinez E."/>
            <person name="Mathew T."/>
            <person name="Mercado I.C."/>
            <person name="Mercado C."/>
            <person name="Meyer B."/>
            <person name="Montgomery K."/>
            <person name="Morgan M.B."/>
            <person name="Munidasa M."/>
            <person name="Nazareth L.V."/>
            <person name="Nelson J."/>
            <person name="Ng B.M."/>
            <person name="Nguyen N.B."/>
            <person name="Nguyen P.Q."/>
            <person name="Nguyen T."/>
            <person name="Obregon M."/>
            <person name="Okwuonu G.O."/>
            <person name="Onwere C.G."/>
            <person name="Orozco G."/>
            <person name="Parra A."/>
            <person name="Patel S."/>
            <person name="Patil S."/>
            <person name="Perez A."/>
            <person name="Perez Y."/>
            <person name="Pham C."/>
            <person name="Primus E.L."/>
            <person name="Pu L.-L."/>
            <person name="Puazo M."/>
            <person name="Qin X."/>
            <person name="Quiroz J.B."/>
            <person name="Reese J."/>
            <person name="Richards S."/>
            <person name="Rives C.M."/>
            <person name="Robberts R."/>
            <person name="Ruiz S.J."/>
            <person name="Ruiz M.J."/>
            <person name="Santibanez J."/>
            <person name="Schneider B.W."/>
            <person name="Sisson I."/>
            <person name="Smith M."/>
            <person name="Sodergren E."/>
            <person name="Song X.-Z."/>
            <person name="Song B.B."/>
            <person name="Summersgill H."/>
            <person name="Thelus R."/>
            <person name="Thornton R.D."/>
            <person name="Trejos Z.Y."/>
            <person name="Usmani K."/>
            <person name="Vattathil S."/>
            <person name="Villasana D."/>
            <person name="Walker D.L."/>
            <person name="Wang S."/>
            <person name="Wang K."/>
            <person name="White C.S."/>
            <person name="Williams A.C."/>
            <person name="Williamson J."/>
            <person name="Wilson K."/>
            <person name="Woghiren I.O."/>
            <person name="Woodworth J.R."/>
            <person name="Worley K.C."/>
            <person name="Wright R.A."/>
            <person name="Wu W."/>
            <person name="Young L."/>
            <person name="Zhang L."/>
            <person name="Zhang J."/>
            <person name="Zhu Y."/>
            <person name="Muzny D.M."/>
            <person name="Weinstock G."/>
            <person name="Gibbs R.A."/>
        </authorList>
    </citation>
    <scope>NUCLEOTIDE SEQUENCE [LARGE SCALE GENOMIC DNA]</scope>
    <source>
        <strain evidence="3">LSR1</strain>
    </source>
</reference>
<dbReference type="RefSeq" id="XP_008185120.1">
    <property type="nucleotide sequence ID" value="XM_008186898.1"/>
</dbReference>
<protein>
    <recommendedName>
        <fullName evidence="1">Integrase catalytic domain-containing protein</fullName>
    </recommendedName>
</protein>